<feature type="compositionally biased region" description="Low complexity" evidence="8">
    <location>
        <begin position="635"/>
        <end position="653"/>
    </location>
</feature>
<dbReference type="GeneID" id="111253823"/>
<keyword evidence="11" id="KW-1185">Reference proteome</keyword>
<feature type="domain" description="C2H2-type" evidence="9">
    <location>
        <begin position="293"/>
        <end position="320"/>
    </location>
</feature>
<dbReference type="GO" id="GO:0005634">
    <property type="term" value="C:nucleus"/>
    <property type="evidence" value="ECO:0007669"/>
    <property type="project" value="UniProtKB-SubCell"/>
</dbReference>
<feature type="compositionally biased region" description="Acidic residues" evidence="8">
    <location>
        <begin position="561"/>
        <end position="580"/>
    </location>
</feature>
<dbReference type="RefSeq" id="XP_022669626.1">
    <property type="nucleotide sequence ID" value="XM_022813891.1"/>
</dbReference>
<feature type="domain" description="C2H2-type" evidence="9">
    <location>
        <begin position="172"/>
        <end position="194"/>
    </location>
</feature>
<proteinExistence type="predicted"/>
<dbReference type="Proteomes" id="UP000594260">
    <property type="component" value="Unplaced"/>
</dbReference>
<feature type="compositionally biased region" description="Basic residues" evidence="8">
    <location>
        <begin position="724"/>
        <end position="745"/>
    </location>
</feature>
<name>A0A7M7KNM9_VARDE</name>
<feature type="domain" description="C2H2-type" evidence="9">
    <location>
        <begin position="144"/>
        <end position="171"/>
    </location>
</feature>
<evidence type="ECO:0000256" key="4">
    <source>
        <dbReference type="ARBA" id="ARBA00022771"/>
    </source>
</evidence>
<evidence type="ECO:0000256" key="7">
    <source>
        <dbReference type="PROSITE-ProRule" id="PRU00042"/>
    </source>
</evidence>
<feature type="compositionally biased region" description="Polar residues" evidence="8">
    <location>
        <begin position="611"/>
        <end position="634"/>
    </location>
</feature>
<comment type="subcellular location">
    <subcellularLocation>
        <location evidence="1">Nucleus</location>
    </subcellularLocation>
</comment>
<evidence type="ECO:0000313" key="10">
    <source>
        <dbReference type="EnsemblMetazoa" id="XP_022669626"/>
    </source>
</evidence>
<dbReference type="InterPro" id="IPR036236">
    <property type="entry name" value="Znf_C2H2_sf"/>
</dbReference>
<feature type="domain" description="C2H2-type" evidence="9">
    <location>
        <begin position="434"/>
        <end position="462"/>
    </location>
</feature>
<feature type="compositionally biased region" description="Basic and acidic residues" evidence="8">
    <location>
        <begin position="527"/>
        <end position="539"/>
    </location>
</feature>
<evidence type="ECO:0000256" key="8">
    <source>
        <dbReference type="SAM" id="MobiDB-lite"/>
    </source>
</evidence>
<feature type="compositionally biased region" description="Polar residues" evidence="8">
    <location>
        <begin position="934"/>
        <end position="944"/>
    </location>
</feature>
<feature type="compositionally biased region" description="Low complexity" evidence="8">
    <location>
        <begin position="897"/>
        <end position="921"/>
    </location>
</feature>
<organism evidence="10 11">
    <name type="scientific">Varroa destructor</name>
    <name type="common">Honeybee mite</name>
    <dbReference type="NCBI Taxonomy" id="109461"/>
    <lineage>
        <taxon>Eukaryota</taxon>
        <taxon>Metazoa</taxon>
        <taxon>Ecdysozoa</taxon>
        <taxon>Arthropoda</taxon>
        <taxon>Chelicerata</taxon>
        <taxon>Arachnida</taxon>
        <taxon>Acari</taxon>
        <taxon>Parasitiformes</taxon>
        <taxon>Mesostigmata</taxon>
        <taxon>Gamasina</taxon>
        <taxon>Dermanyssoidea</taxon>
        <taxon>Varroidae</taxon>
        <taxon>Varroa</taxon>
    </lineage>
</organism>
<dbReference type="AlphaFoldDB" id="A0A7M7KNM9"/>
<feature type="region of interest" description="Disordered" evidence="8">
    <location>
        <begin position="233"/>
        <end position="253"/>
    </location>
</feature>
<dbReference type="PROSITE" id="PS00028">
    <property type="entry name" value="ZINC_FINGER_C2H2_1"/>
    <property type="match status" value="9"/>
</dbReference>
<feature type="compositionally biased region" description="Acidic residues" evidence="8">
    <location>
        <begin position="588"/>
        <end position="601"/>
    </location>
</feature>
<dbReference type="SUPFAM" id="SSF57667">
    <property type="entry name" value="beta-beta-alpha zinc fingers"/>
    <property type="match status" value="4"/>
</dbReference>
<dbReference type="GO" id="GO:0008270">
    <property type="term" value="F:zinc ion binding"/>
    <property type="evidence" value="ECO:0007669"/>
    <property type="project" value="UniProtKB-KW"/>
</dbReference>
<keyword evidence="3" id="KW-0677">Repeat</keyword>
<dbReference type="Gene3D" id="3.30.160.60">
    <property type="entry name" value="Classic Zinc Finger"/>
    <property type="match status" value="7"/>
</dbReference>
<evidence type="ECO:0000256" key="6">
    <source>
        <dbReference type="ARBA" id="ARBA00023242"/>
    </source>
</evidence>
<feature type="compositionally biased region" description="Low complexity" evidence="8">
    <location>
        <begin position="473"/>
        <end position="484"/>
    </location>
</feature>
<evidence type="ECO:0000256" key="2">
    <source>
        <dbReference type="ARBA" id="ARBA00022723"/>
    </source>
</evidence>
<evidence type="ECO:0000313" key="11">
    <source>
        <dbReference type="Proteomes" id="UP000594260"/>
    </source>
</evidence>
<dbReference type="Pfam" id="PF00096">
    <property type="entry name" value="zf-C2H2"/>
    <property type="match status" value="5"/>
</dbReference>
<keyword evidence="6" id="KW-0539">Nucleus</keyword>
<dbReference type="KEGG" id="vde:111253823"/>
<dbReference type="InterPro" id="IPR050888">
    <property type="entry name" value="ZnF_C2H2-type_TF"/>
</dbReference>
<feature type="region of interest" description="Disordered" evidence="8">
    <location>
        <begin position="40"/>
        <end position="67"/>
    </location>
</feature>
<dbReference type="SMART" id="SM00355">
    <property type="entry name" value="ZnF_C2H2"/>
    <property type="match status" value="9"/>
</dbReference>
<feature type="domain" description="C2H2-type" evidence="9">
    <location>
        <begin position="209"/>
        <end position="236"/>
    </location>
</feature>
<accession>A0A7M7KNM9</accession>
<feature type="domain" description="C2H2-type" evidence="9">
    <location>
        <begin position="378"/>
        <end position="405"/>
    </location>
</feature>
<dbReference type="PANTHER" id="PTHR24406">
    <property type="entry name" value="TRANSCRIPTIONAL REPRESSOR CTCFL-RELATED"/>
    <property type="match status" value="1"/>
</dbReference>
<keyword evidence="5" id="KW-0862">Zinc</keyword>
<dbReference type="OMA" id="MNALMEP"/>
<dbReference type="EnsemblMetazoa" id="XM_022813891">
    <property type="protein sequence ID" value="XP_022669626"/>
    <property type="gene ID" value="LOC111253823"/>
</dbReference>
<dbReference type="OrthoDB" id="6077919at2759"/>
<sequence length="987" mass="105352">MDMGSLHGFQLLDFSHYNKPPNPLTHLAVTQQTSLLAPLSGSLSGLSSGSSREESNVSSGTENQDQHSVSIVVGSTGQQLTQTQLHSQLATSVATSSGLHRHTTQSAPGAVVLSPQLRQQATQQQQQQQQQLTANGIQGGVRKFECSVCHKAFKQLAHLNTHALLHEGKRPHKCSYCEHTFSQLTHLKRHLVTHRTYCADEHLRSSSTYSCHLCPRRFAFPSDLNAHLNKHYNREQRKSSATRASGNSTHGQRAGCVSSIANGLLTVATGGNTSSAIDSETVSLTSVGGIGAYACQICTRVFQYQSQLREHMYKHTKIRRFVCEQCDRRFMKEHHLKVHQQSTHLCLRPHVCPVCHKTFSIKANLERHLYVHSSHKEFVCPVCSKRFAQPQTLKMHSVSHKDVKPHVCKICGKGLARAHNLRAHMAIHQQNKPYSCEYCSATFTLKGNLQRHHKEKHQGLFESSNSGSAITAASIAGSSGPADDSGVRDDGGRRTQVEPSREAGGQPSASQMEQMISVDEEASQSDDGARAGDFERAESPRSLPGIYSGEQSQLGVSADREQDEVQEGGDNANDVDDVNDNDGRQSEDSLESEIDPVFDEAPETRSGGELTASNGGSQGEASQGLGNLNGPSAVNPQPQQEQSNQQQQQSQQQTLFQPYASCTGSSAVQQSASPTSPELFHPHHHVSQLSASVFSQTINHHHHHHHHHVTSQLPVAVPPVHPFYHPHHHHPHHHPVAHPGHHSAHATHVSAAAAAAAAAAAQTAGPPGVSEGLSLGHAGSLQLLHDSAAAAAAVNAPPPPVPPGVVQHPVTSMSAMAGMSSAPVSDIGARIQALHAAIDELAQQNAVGVAMGCAASVPSEKITAIHMAVDELVSQGSQSGVGAHHPAVNSHPAHPGTATCHPTAHTLAAAAVAAAAASSHPHITHPHGHPPHALTQSHQNQHHGLQTPPPGSHHLSHNHNGSLPGAGQMLDLRSTGGPPPGQLEHHM</sequence>
<feature type="compositionally biased region" description="Low complexity" evidence="8">
    <location>
        <begin position="40"/>
        <end position="60"/>
    </location>
</feature>
<evidence type="ECO:0000259" key="9">
    <source>
        <dbReference type="PROSITE" id="PS50157"/>
    </source>
</evidence>
<feature type="domain" description="C2H2-type" evidence="9">
    <location>
        <begin position="406"/>
        <end position="433"/>
    </location>
</feature>
<feature type="domain" description="C2H2-type" evidence="9">
    <location>
        <begin position="321"/>
        <end position="349"/>
    </location>
</feature>
<dbReference type="FunFam" id="3.30.160.60:FF:000145">
    <property type="entry name" value="Zinc finger protein 574"/>
    <property type="match status" value="1"/>
</dbReference>
<feature type="domain" description="C2H2-type" evidence="9">
    <location>
        <begin position="350"/>
        <end position="377"/>
    </location>
</feature>
<dbReference type="InterPro" id="IPR013087">
    <property type="entry name" value="Znf_C2H2_type"/>
</dbReference>
<dbReference type="Pfam" id="PF13912">
    <property type="entry name" value="zf-C2H2_6"/>
    <property type="match status" value="2"/>
</dbReference>
<feature type="region of interest" description="Disordered" evidence="8">
    <location>
        <begin position="473"/>
        <end position="654"/>
    </location>
</feature>
<keyword evidence="2" id="KW-0479">Metal-binding</keyword>
<feature type="compositionally biased region" description="Polar residues" evidence="8">
    <location>
        <begin position="239"/>
        <end position="251"/>
    </location>
</feature>
<feature type="compositionally biased region" description="Basic and acidic residues" evidence="8">
    <location>
        <begin position="485"/>
        <end position="501"/>
    </location>
</feature>
<reference evidence="10" key="1">
    <citation type="submission" date="2021-01" db="UniProtKB">
        <authorList>
            <consortium name="EnsemblMetazoa"/>
        </authorList>
    </citation>
    <scope>IDENTIFICATION</scope>
</reference>
<feature type="region of interest" description="Disordered" evidence="8">
    <location>
        <begin position="723"/>
        <end position="754"/>
    </location>
</feature>
<evidence type="ECO:0000256" key="3">
    <source>
        <dbReference type="ARBA" id="ARBA00022737"/>
    </source>
</evidence>
<evidence type="ECO:0000256" key="1">
    <source>
        <dbReference type="ARBA" id="ARBA00004123"/>
    </source>
</evidence>
<evidence type="ECO:0000256" key="5">
    <source>
        <dbReference type="ARBA" id="ARBA00022833"/>
    </source>
</evidence>
<dbReference type="PROSITE" id="PS50157">
    <property type="entry name" value="ZINC_FINGER_C2H2_2"/>
    <property type="match status" value="9"/>
</dbReference>
<keyword evidence="4 7" id="KW-0863">Zinc-finger</keyword>
<dbReference type="InParanoid" id="A0A7M7KNM9"/>
<protein>
    <recommendedName>
        <fullName evidence="9">C2H2-type domain-containing protein</fullName>
    </recommendedName>
</protein>
<dbReference type="FunFam" id="3.30.160.60:FF:000446">
    <property type="entry name" value="Zinc finger protein"/>
    <property type="match status" value="2"/>
</dbReference>
<feature type="region of interest" description="Disordered" evidence="8">
    <location>
        <begin position="877"/>
        <end position="987"/>
    </location>
</feature>